<comment type="caution">
    <text evidence="2">The sequence shown here is derived from an EMBL/GenBank/DDBJ whole genome shotgun (WGS) entry which is preliminary data.</text>
</comment>
<evidence type="ECO:0000313" key="2">
    <source>
        <dbReference type="EMBL" id="MBV2358936.1"/>
    </source>
</evidence>
<reference evidence="2" key="1">
    <citation type="submission" date="2021-06" db="EMBL/GenBank/DDBJ databases">
        <title>Thalassococcus sp. CAU 1522 isolated from sea sand, Republic of Korea.</title>
        <authorList>
            <person name="Kim W."/>
        </authorList>
    </citation>
    <scope>NUCLEOTIDE SEQUENCE</scope>
    <source>
        <strain evidence="2">CAU 1522</strain>
    </source>
</reference>
<sequence>MLLVLTIGVLASCDAAPTQTAVRQSTDTASPASETQGTVSPAKPGIVAVKGLSYRVEASADRTTALVGLPEPRRKFQGRDVEAAAAAATGCAARILPGEWAFLGDLTTFELSNLRPDVRRPFPGWRVSLAC</sequence>
<dbReference type="RefSeq" id="WP_217776780.1">
    <property type="nucleotide sequence ID" value="NZ_JAHRWL010000001.1"/>
</dbReference>
<accession>A0ABS6N4K0</accession>
<keyword evidence="3" id="KW-1185">Reference proteome</keyword>
<gene>
    <name evidence="2" type="ORF">KUH32_04045</name>
</gene>
<feature type="compositionally biased region" description="Polar residues" evidence="1">
    <location>
        <begin position="20"/>
        <end position="39"/>
    </location>
</feature>
<dbReference type="EMBL" id="JAHRWL010000001">
    <property type="protein sequence ID" value="MBV2358936.1"/>
    <property type="molecule type" value="Genomic_DNA"/>
</dbReference>
<name>A0ABS6N4K0_9RHOB</name>
<protein>
    <recommendedName>
        <fullName evidence="4">Lipoprotein</fullName>
    </recommendedName>
</protein>
<evidence type="ECO:0000256" key="1">
    <source>
        <dbReference type="SAM" id="MobiDB-lite"/>
    </source>
</evidence>
<organism evidence="2 3">
    <name type="scientific">Thalassococcus arenae</name>
    <dbReference type="NCBI Taxonomy" id="2851652"/>
    <lineage>
        <taxon>Bacteria</taxon>
        <taxon>Pseudomonadati</taxon>
        <taxon>Pseudomonadota</taxon>
        <taxon>Alphaproteobacteria</taxon>
        <taxon>Rhodobacterales</taxon>
        <taxon>Roseobacteraceae</taxon>
        <taxon>Thalassococcus</taxon>
    </lineage>
</organism>
<proteinExistence type="predicted"/>
<feature type="region of interest" description="Disordered" evidence="1">
    <location>
        <begin position="20"/>
        <end position="42"/>
    </location>
</feature>
<evidence type="ECO:0000313" key="3">
    <source>
        <dbReference type="Proteomes" id="UP001166293"/>
    </source>
</evidence>
<dbReference type="Proteomes" id="UP001166293">
    <property type="component" value="Unassembled WGS sequence"/>
</dbReference>
<evidence type="ECO:0008006" key="4">
    <source>
        <dbReference type="Google" id="ProtNLM"/>
    </source>
</evidence>